<name>A0A6A3AEN3_HIBSY</name>
<sequence>MAGLKLVYAILLSLLVVSPIATTALTCGDVSSKMAACVRYLQNGGTVPVLCCNGVRGLNGIARTTPDRQTACRCLQNAARSIPNIKPPLAESLRANAASIFLTRSAPPLTATGQGLKRHAGATHVYHIEVMYE</sequence>
<protein>
    <recommendedName>
        <fullName evidence="2">Non-specific lipid-transfer protein</fullName>
    </recommendedName>
</protein>
<organism evidence="5 6">
    <name type="scientific">Hibiscus syriacus</name>
    <name type="common">Rose of Sharon</name>
    <dbReference type="NCBI Taxonomy" id="106335"/>
    <lineage>
        <taxon>Eukaryota</taxon>
        <taxon>Viridiplantae</taxon>
        <taxon>Streptophyta</taxon>
        <taxon>Embryophyta</taxon>
        <taxon>Tracheophyta</taxon>
        <taxon>Spermatophyta</taxon>
        <taxon>Magnoliopsida</taxon>
        <taxon>eudicotyledons</taxon>
        <taxon>Gunneridae</taxon>
        <taxon>Pentapetalae</taxon>
        <taxon>rosids</taxon>
        <taxon>malvids</taxon>
        <taxon>Malvales</taxon>
        <taxon>Malvaceae</taxon>
        <taxon>Malvoideae</taxon>
        <taxon>Hibiscus</taxon>
    </lineage>
</organism>
<dbReference type="PANTHER" id="PTHR33076">
    <property type="entry name" value="NON-SPECIFIC LIPID-TRANSFER PROTEIN 2-RELATED"/>
    <property type="match status" value="1"/>
</dbReference>
<reference evidence="5" key="1">
    <citation type="submission" date="2019-09" db="EMBL/GenBank/DDBJ databases">
        <title>Draft genome information of white flower Hibiscus syriacus.</title>
        <authorList>
            <person name="Kim Y.-M."/>
        </authorList>
    </citation>
    <scope>NUCLEOTIDE SEQUENCE [LARGE SCALE GENOMIC DNA]</scope>
    <source>
        <strain evidence="5">YM2019G1</strain>
    </source>
</reference>
<dbReference type="Gene3D" id="1.10.110.10">
    <property type="entry name" value="Plant lipid-transfer and hydrophobic proteins"/>
    <property type="match status" value="1"/>
</dbReference>
<dbReference type="PRINTS" id="PR00382">
    <property type="entry name" value="LIPIDTRNSFER"/>
</dbReference>
<feature type="chain" id="PRO_5025545088" description="Non-specific lipid-transfer protein" evidence="3">
    <location>
        <begin position="23"/>
        <end position="133"/>
    </location>
</feature>
<evidence type="ECO:0000313" key="5">
    <source>
        <dbReference type="EMBL" id="KAE8703034.1"/>
    </source>
</evidence>
<dbReference type="GO" id="GO:0006869">
    <property type="term" value="P:lipid transport"/>
    <property type="evidence" value="ECO:0007669"/>
    <property type="project" value="InterPro"/>
</dbReference>
<comment type="function">
    <text evidence="2">Plant non-specific lipid-transfer proteins transfer phospholipids as well as galactolipids across membranes. May play a role in wax or cutin deposition in the cell walls of expanding epidermal cells and certain secretory tissues.</text>
</comment>
<comment type="similarity">
    <text evidence="1 2">Belongs to the plant LTP family.</text>
</comment>
<dbReference type="CDD" id="cd01960">
    <property type="entry name" value="nsLTP1"/>
    <property type="match status" value="1"/>
</dbReference>
<dbReference type="InterPro" id="IPR036312">
    <property type="entry name" value="Bifun_inhib/LTP/seed_sf"/>
</dbReference>
<feature type="domain" description="Bifunctional inhibitor/plant lipid transfer protein/seed storage helical" evidence="4">
    <location>
        <begin position="27"/>
        <end position="101"/>
    </location>
</feature>
<keyword evidence="3" id="KW-0732">Signal</keyword>
<evidence type="ECO:0000256" key="2">
    <source>
        <dbReference type="RuleBase" id="RU000628"/>
    </source>
</evidence>
<dbReference type="EMBL" id="VEPZ02001004">
    <property type="protein sequence ID" value="KAE8703034.1"/>
    <property type="molecule type" value="Genomic_DNA"/>
</dbReference>
<dbReference type="Proteomes" id="UP000436088">
    <property type="component" value="Unassembled WGS sequence"/>
</dbReference>
<feature type="signal peptide" evidence="3">
    <location>
        <begin position="1"/>
        <end position="22"/>
    </location>
</feature>
<evidence type="ECO:0000256" key="1">
    <source>
        <dbReference type="ARBA" id="ARBA00009748"/>
    </source>
</evidence>
<evidence type="ECO:0000256" key="3">
    <source>
        <dbReference type="SAM" id="SignalP"/>
    </source>
</evidence>
<keyword evidence="6" id="KW-1185">Reference proteome</keyword>
<dbReference type="InterPro" id="IPR000528">
    <property type="entry name" value="Plant_nsLTP"/>
</dbReference>
<dbReference type="InterPro" id="IPR016140">
    <property type="entry name" value="Bifunc_inhib/LTP/seed_store"/>
</dbReference>
<dbReference type="Pfam" id="PF00234">
    <property type="entry name" value="Tryp_alpha_amyl"/>
    <property type="match status" value="1"/>
</dbReference>
<keyword evidence="2" id="KW-0446">Lipid-binding</keyword>
<evidence type="ECO:0000313" key="6">
    <source>
        <dbReference type="Proteomes" id="UP000436088"/>
    </source>
</evidence>
<proteinExistence type="inferred from homology"/>
<keyword evidence="2" id="KW-0813">Transport</keyword>
<comment type="caution">
    <text evidence="5">The sequence shown here is derived from an EMBL/GenBank/DDBJ whole genome shotgun (WGS) entry which is preliminary data.</text>
</comment>
<dbReference type="AlphaFoldDB" id="A0A6A3AEN3"/>
<dbReference type="SUPFAM" id="SSF47699">
    <property type="entry name" value="Bifunctional inhibitor/lipid-transfer protein/seed storage 2S albumin"/>
    <property type="match status" value="1"/>
</dbReference>
<gene>
    <name evidence="5" type="ORF">F3Y22_tig00110478pilonHSYRG00257</name>
</gene>
<dbReference type="SMART" id="SM00499">
    <property type="entry name" value="AAI"/>
    <property type="match status" value="1"/>
</dbReference>
<dbReference type="GO" id="GO:0008289">
    <property type="term" value="F:lipid binding"/>
    <property type="evidence" value="ECO:0007669"/>
    <property type="project" value="UniProtKB-KW"/>
</dbReference>
<accession>A0A6A3AEN3</accession>
<evidence type="ECO:0000259" key="4">
    <source>
        <dbReference type="SMART" id="SM00499"/>
    </source>
</evidence>